<organism evidence="3 4">
    <name type="scientific">Gymnopus androsaceus JB14</name>
    <dbReference type="NCBI Taxonomy" id="1447944"/>
    <lineage>
        <taxon>Eukaryota</taxon>
        <taxon>Fungi</taxon>
        <taxon>Dikarya</taxon>
        <taxon>Basidiomycota</taxon>
        <taxon>Agaricomycotina</taxon>
        <taxon>Agaricomycetes</taxon>
        <taxon>Agaricomycetidae</taxon>
        <taxon>Agaricales</taxon>
        <taxon>Marasmiineae</taxon>
        <taxon>Omphalotaceae</taxon>
        <taxon>Gymnopus</taxon>
    </lineage>
</organism>
<keyword evidence="2" id="KW-0732">Signal</keyword>
<gene>
    <name evidence="3" type="ORF">BT96DRAFT_1016209</name>
</gene>
<sequence length="393" mass="43237">MLFNTAYLFLGLITAACAAPLVVDTIDIHARSPAPPEFNLVVTPPPGPEAPNPNSSDAHPTPQAIQEKAAKLITAFFATTDKAVFGLPKNAKPDVGKYPFTELPPTPEVWYKYVKDKDVYTGTVLRYSEWSYPGVCQSVLCRVVLPTVGGVDLVIMIIEGVVELLQANRLFGTLLPLAYMCGISRSLGECKAGLAGFELTISSTNTTTKVKPTALGCVGLEGGRSGIPVSWKYARSRPDLKLLEILLLFVSSANSRKELIFKVSEPFVEAMHRSCRANKRNRLEPSIKEAEALLSLADQDSKDYKAELKMATFLIEPLRRLPNEILAHVFECEKNFLQDFPRHDSPPPTKLSSPISQLCLWSNLRVEISFKQSGGFISTFDRYLEASARLTSS</sequence>
<dbReference type="AlphaFoldDB" id="A0A6A4I1L0"/>
<feature type="region of interest" description="Disordered" evidence="1">
    <location>
        <begin position="37"/>
        <end position="63"/>
    </location>
</feature>
<name>A0A6A4I1L0_9AGAR</name>
<evidence type="ECO:0000256" key="2">
    <source>
        <dbReference type="SAM" id="SignalP"/>
    </source>
</evidence>
<dbReference type="Proteomes" id="UP000799118">
    <property type="component" value="Unassembled WGS sequence"/>
</dbReference>
<evidence type="ECO:0000313" key="4">
    <source>
        <dbReference type="Proteomes" id="UP000799118"/>
    </source>
</evidence>
<evidence type="ECO:0000313" key="3">
    <source>
        <dbReference type="EMBL" id="KAE9404629.1"/>
    </source>
</evidence>
<accession>A0A6A4I1L0</accession>
<reference evidence="3" key="1">
    <citation type="journal article" date="2019" name="Environ. Microbiol.">
        <title>Fungal ecological strategies reflected in gene transcription - a case study of two litter decomposers.</title>
        <authorList>
            <person name="Barbi F."/>
            <person name="Kohler A."/>
            <person name="Barry K."/>
            <person name="Baskaran P."/>
            <person name="Daum C."/>
            <person name="Fauchery L."/>
            <person name="Ihrmark K."/>
            <person name="Kuo A."/>
            <person name="LaButti K."/>
            <person name="Lipzen A."/>
            <person name="Morin E."/>
            <person name="Grigoriev I.V."/>
            <person name="Henrissat B."/>
            <person name="Lindahl B."/>
            <person name="Martin F."/>
        </authorList>
    </citation>
    <scope>NUCLEOTIDE SEQUENCE</scope>
    <source>
        <strain evidence="3">JB14</strain>
    </source>
</reference>
<proteinExistence type="predicted"/>
<dbReference type="OrthoDB" id="3365698at2759"/>
<protein>
    <submittedName>
        <fullName evidence="3">Uncharacterized protein</fullName>
    </submittedName>
</protein>
<keyword evidence="4" id="KW-1185">Reference proteome</keyword>
<dbReference type="EMBL" id="ML769415">
    <property type="protein sequence ID" value="KAE9404629.1"/>
    <property type="molecule type" value="Genomic_DNA"/>
</dbReference>
<evidence type="ECO:0000256" key="1">
    <source>
        <dbReference type="SAM" id="MobiDB-lite"/>
    </source>
</evidence>
<feature type="chain" id="PRO_5025368882" evidence="2">
    <location>
        <begin position="19"/>
        <end position="393"/>
    </location>
</feature>
<feature type="signal peptide" evidence="2">
    <location>
        <begin position="1"/>
        <end position="18"/>
    </location>
</feature>